<reference evidence="1 2" key="1">
    <citation type="submission" date="2018-12" db="EMBL/GenBank/DDBJ databases">
        <authorList>
            <consortium name="Pathogen Informatics"/>
        </authorList>
    </citation>
    <scope>NUCLEOTIDE SEQUENCE [LARGE SCALE GENOMIC DNA]</scope>
    <source>
        <strain evidence="1 2">NCTC9428</strain>
    </source>
</reference>
<proteinExistence type="predicted"/>
<sequence>MQKLDGPRTAQQELFFDLEDAAAILGWSVSELTASAGRSAAPKEAILLMKMCSLLSAQQAKLRSYADEVKLQRIVRGRL</sequence>
<dbReference type="OrthoDB" id="7022778at2"/>
<accession>A0A3S4NZY1</accession>
<dbReference type="RefSeq" id="WP_126362008.1">
    <property type="nucleotide sequence ID" value="NZ_LR134318.1"/>
</dbReference>
<name>A0A3S4NZY1_PSEFL</name>
<evidence type="ECO:0000313" key="2">
    <source>
        <dbReference type="Proteomes" id="UP000281909"/>
    </source>
</evidence>
<protein>
    <submittedName>
        <fullName evidence="1">Uncharacterized protein</fullName>
    </submittedName>
</protein>
<dbReference type="EMBL" id="LR134318">
    <property type="protein sequence ID" value="VEF10337.1"/>
    <property type="molecule type" value="Genomic_DNA"/>
</dbReference>
<organism evidence="1 2">
    <name type="scientific">Pseudomonas fluorescens</name>
    <dbReference type="NCBI Taxonomy" id="294"/>
    <lineage>
        <taxon>Bacteria</taxon>
        <taxon>Pseudomonadati</taxon>
        <taxon>Pseudomonadota</taxon>
        <taxon>Gammaproteobacteria</taxon>
        <taxon>Pseudomonadales</taxon>
        <taxon>Pseudomonadaceae</taxon>
        <taxon>Pseudomonas</taxon>
    </lineage>
</organism>
<gene>
    <name evidence="1" type="ORF">NCTC9428_01940</name>
</gene>
<evidence type="ECO:0000313" key="1">
    <source>
        <dbReference type="EMBL" id="VEF10337.1"/>
    </source>
</evidence>
<dbReference type="AlphaFoldDB" id="A0A3S4NZY1"/>
<dbReference type="Proteomes" id="UP000281909">
    <property type="component" value="Chromosome"/>
</dbReference>